<keyword evidence="2" id="KW-0479">Metal-binding</keyword>
<dbReference type="Gene3D" id="2.40.50.140">
    <property type="entry name" value="Nucleic acid-binding proteins"/>
    <property type="match status" value="1"/>
</dbReference>
<comment type="subcellular location">
    <subcellularLocation>
        <location evidence="1">Membrane</location>
    </subcellularLocation>
</comment>
<dbReference type="GO" id="GO:0020037">
    <property type="term" value="F:heme binding"/>
    <property type="evidence" value="ECO:0007669"/>
    <property type="project" value="InterPro"/>
</dbReference>
<dbReference type="STRING" id="1605367.AFM12_00245"/>
<dbReference type="AlphaFoldDB" id="A0A0P7C3A8"/>
<dbReference type="OrthoDB" id="1524250at2"/>
<evidence type="ECO:0000313" key="6">
    <source>
        <dbReference type="Proteomes" id="UP000050454"/>
    </source>
</evidence>
<dbReference type="RefSeq" id="WP_055143004.1">
    <property type="nucleotide sequence ID" value="NZ_JXSZ01000005.1"/>
</dbReference>
<dbReference type="InterPro" id="IPR036127">
    <property type="entry name" value="CcmE-like_sf"/>
</dbReference>
<gene>
    <name evidence="5" type="ORF">AFM12_00245</name>
</gene>
<dbReference type="EMBL" id="LGTQ01000005">
    <property type="protein sequence ID" value="KPM49119.1"/>
    <property type="molecule type" value="Genomic_DNA"/>
</dbReference>
<evidence type="ECO:0000256" key="2">
    <source>
        <dbReference type="ARBA" id="ARBA00022617"/>
    </source>
</evidence>
<organism evidence="5 6">
    <name type="scientific">Jiulongibacter sediminis</name>
    <dbReference type="NCBI Taxonomy" id="1605367"/>
    <lineage>
        <taxon>Bacteria</taxon>
        <taxon>Pseudomonadati</taxon>
        <taxon>Bacteroidota</taxon>
        <taxon>Cytophagia</taxon>
        <taxon>Cytophagales</taxon>
        <taxon>Leadbetterellaceae</taxon>
        <taxon>Jiulongibacter</taxon>
    </lineage>
</organism>
<keyword evidence="2" id="KW-0408">Iron</keyword>
<keyword evidence="4" id="KW-0472">Membrane</keyword>
<keyword evidence="3" id="KW-0201">Cytochrome c-type biogenesis</keyword>
<dbReference type="SUPFAM" id="SSF82093">
    <property type="entry name" value="Heme chaperone CcmE"/>
    <property type="match status" value="1"/>
</dbReference>
<name>A0A0P7C3A8_9BACT</name>
<dbReference type="InterPro" id="IPR012340">
    <property type="entry name" value="NA-bd_OB-fold"/>
</dbReference>
<dbReference type="GO" id="GO:0017003">
    <property type="term" value="P:protein-heme linkage"/>
    <property type="evidence" value="ECO:0007669"/>
    <property type="project" value="InterPro"/>
</dbReference>
<comment type="caution">
    <text evidence="5">The sequence shown here is derived from an EMBL/GenBank/DDBJ whole genome shotgun (WGS) entry which is preliminary data.</text>
</comment>
<dbReference type="GO" id="GO:0005886">
    <property type="term" value="C:plasma membrane"/>
    <property type="evidence" value="ECO:0007669"/>
    <property type="project" value="InterPro"/>
</dbReference>
<reference evidence="5 6" key="1">
    <citation type="submission" date="2015-07" db="EMBL/GenBank/DDBJ databases">
        <title>The draft genome sequence of Leadbetterella sp. JN14-9.</title>
        <authorList>
            <person name="Liu Y."/>
            <person name="Du J."/>
            <person name="Shao Z."/>
        </authorList>
    </citation>
    <scope>NUCLEOTIDE SEQUENCE [LARGE SCALE GENOMIC DNA]</scope>
    <source>
        <strain evidence="5 6">JN14-9</strain>
    </source>
</reference>
<dbReference type="InterPro" id="IPR004329">
    <property type="entry name" value="CcmE"/>
</dbReference>
<evidence type="ECO:0000256" key="4">
    <source>
        <dbReference type="ARBA" id="ARBA00023136"/>
    </source>
</evidence>
<dbReference type="Proteomes" id="UP000050454">
    <property type="component" value="Unassembled WGS sequence"/>
</dbReference>
<evidence type="ECO:0000256" key="1">
    <source>
        <dbReference type="ARBA" id="ARBA00004370"/>
    </source>
</evidence>
<dbReference type="Pfam" id="PF03100">
    <property type="entry name" value="CcmE"/>
    <property type="match status" value="1"/>
</dbReference>
<keyword evidence="6" id="KW-1185">Reference proteome</keyword>
<accession>A0A0P7C3A8</accession>
<evidence type="ECO:0000256" key="3">
    <source>
        <dbReference type="ARBA" id="ARBA00022748"/>
    </source>
</evidence>
<evidence type="ECO:0000313" key="5">
    <source>
        <dbReference type="EMBL" id="KPM49119.1"/>
    </source>
</evidence>
<protein>
    <submittedName>
        <fullName evidence="5">Cytochrome C biogenesis protein</fullName>
    </submittedName>
</protein>
<dbReference type="GO" id="GO:0017004">
    <property type="term" value="P:cytochrome complex assembly"/>
    <property type="evidence" value="ECO:0007669"/>
    <property type="project" value="UniProtKB-KW"/>
</dbReference>
<keyword evidence="2" id="KW-0349">Heme</keyword>
<sequence length="147" mass="16265">MKKSHIIALAVIAVAVAMIISTVGDASTYSDFGEAKRMAEDGNSNAVHVVGELKKDGMGNITGMVYEPSVDPNRFEFMMIDSLQNESKVVFNKPKPQDLERSEKVVVVGSMNLENQYFEAEQILLKCPSKYNNEGLEVEETAMIENE</sequence>
<proteinExistence type="predicted"/>